<feature type="transmembrane region" description="Helical" evidence="1">
    <location>
        <begin position="7"/>
        <end position="25"/>
    </location>
</feature>
<accession>A0A8J4DXA2</accession>
<feature type="transmembrane region" description="Helical" evidence="1">
    <location>
        <begin position="31"/>
        <end position="49"/>
    </location>
</feature>
<dbReference type="Proteomes" id="UP000612585">
    <property type="component" value="Unassembled WGS sequence"/>
</dbReference>
<dbReference type="InterPro" id="IPR005530">
    <property type="entry name" value="SPW"/>
</dbReference>
<protein>
    <recommendedName>
        <fullName evidence="2">SPW repeat-containing integral membrane domain-containing protein</fullName>
    </recommendedName>
</protein>
<feature type="transmembrane region" description="Helical" evidence="1">
    <location>
        <begin position="61"/>
        <end position="79"/>
    </location>
</feature>
<evidence type="ECO:0000259" key="2">
    <source>
        <dbReference type="Pfam" id="PF03779"/>
    </source>
</evidence>
<organism evidence="3 4">
    <name type="scientific">Virgisporangium aurantiacum</name>
    <dbReference type="NCBI Taxonomy" id="175570"/>
    <lineage>
        <taxon>Bacteria</taxon>
        <taxon>Bacillati</taxon>
        <taxon>Actinomycetota</taxon>
        <taxon>Actinomycetes</taxon>
        <taxon>Micromonosporales</taxon>
        <taxon>Micromonosporaceae</taxon>
        <taxon>Virgisporangium</taxon>
    </lineage>
</organism>
<keyword evidence="1" id="KW-0472">Membrane</keyword>
<keyword evidence="4" id="KW-1185">Reference proteome</keyword>
<evidence type="ECO:0000313" key="3">
    <source>
        <dbReference type="EMBL" id="GIJ54340.1"/>
    </source>
</evidence>
<sequence>MRKWTRWQDWVALVAGVYAILAPIWTTTVTAATGTLILLGFVTALAAVLSLAEPGIVAVEWFRATLGVVVFVSPWVVNFHSTTGMAWTAWIVGAVSFVASLLAVPESNKAHRGLLAAPH</sequence>
<reference evidence="3" key="1">
    <citation type="submission" date="2021-01" db="EMBL/GenBank/DDBJ databases">
        <title>Whole genome shotgun sequence of Virgisporangium aurantiacum NBRC 16421.</title>
        <authorList>
            <person name="Komaki H."/>
            <person name="Tamura T."/>
        </authorList>
    </citation>
    <scope>NUCLEOTIDE SEQUENCE</scope>
    <source>
        <strain evidence="3">NBRC 16421</strain>
    </source>
</reference>
<dbReference type="RefSeq" id="WP_203989258.1">
    <property type="nucleotide sequence ID" value="NZ_BOPG01000012.1"/>
</dbReference>
<evidence type="ECO:0000256" key="1">
    <source>
        <dbReference type="SAM" id="Phobius"/>
    </source>
</evidence>
<gene>
    <name evidence="3" type="ORF">Vau01_018560</name>
</gene>
<comment type="caution">
    <text evidence="3">The sequence shown here is derived from an EMBL/GenBank/DDBJ whole genome shotgun (WGS) entry which is preliminary data.</text>
</comment>
<proteinExistence type="predicted"/>
<dbReference type="Pfam" id="PF03779">
    <property type="entry name" value="SPW"/>
    <property type="match status" value="1"/>
</dbReference>
<name>A0A8J4DXA2_9ACTN</name>
<evidence type="ECO:0000313" key="4">
    <source>
        <dbReference type="Proteomes" id="UP000612585"/>
    </source>
</evidence>
<keyword evidence="1" id="KW-0812">Transmembrane</keyword>
<feature type="transmembrane region" description="Helical" evidence="1">
    <location>
        <begin position="85"/>
        <end position="104"/>
    </location>
</feature>
<dbReference type="EMBL" id="BOPG01000012">
    <property type="protein sequence ID" value="GIJ54340.1"/>
    <property type="molecule type" value="Genomic_DNA"/>
</dbReference>
<feature type="domain" description="SPW repeat-containing integral membrane" evidence="2">
    <location>
        <begin position="7"/>
        <end position="101"/>
    </location>
</feature>
<keyword evidence="1" id="KW-1133">Transmembrane helix</keyword>
<dbReference type="AlphaFoldDB" id="A0A8J4DXA2"/>